<organism evidence="2 3">
    <name type="scientific">Folsomia candida</name>
    <name type="common">Springtail</name>
    <dbReference type="NCBI Taxonomy" id="158441"/>
    <lineage>
        <taxon>Eukaryota</taxon>
        <taxon>Metazoa</taxon>
        <taxon>Ecdysozoa</taxon>
        <taxon>Arthropoda</taxon>
        <taxon>Hexapoda</taxon>
        <taxon>Collembola</taxon>
        <taxon>Entomobryomorpha</taxon>
        <taxon>Isotomoidea</taxon>
        <taxon>Isotomidae</taxon>
        <taxon>Proisotominae</taxon>
        <taxon>Folsomia</taxon>
    </lineage>
</organism>
<feature type="compositionally biased region" description="Low complexity" evidence="1">
    <location>
        <begin position="150"/>
        <end position="165"/>
    </location>
</feature>
<dbReference type="AlphaFoldDB" id="A0A226ECR5"/>
<evidence type="ECO:0000313" key="3">
    <source>
        <dbReference type="Proteomes" id="UP000198287"/>
    </source>
</evidence>
<reference evidence="2 3" key="1">
    <citation type="submission" date="2015-12" db="EMBL/GenBank/DDBJ databases">
        <title>The genome of Folsomia candida.</title>
        <authorList>
            <person name="Faddeeva A."/>
            <person name="Derks M.F."/>
            <person name="Anvar Y."/>
            <person name="Smit S."/>
            <person name="Van Straalen N."/>
            <person name="Roelofs D."/>
        </authorList>
    </citation>
    <scope>NUCLEOTIDE SEQUENCE [LARGE SCALE GENOMIC DNA]</scope>
    <source>
        <strain evidence="2 3">VU population</strain>
        <tissue evidence="2">Whole body</tissue>
    </source>
</reference>
<name>A0A226ECR5_FOLCA</name>
<comment type="caution">
    <text evidence="2">The sequence shown here is derived from an EMBL/GenBank/DDBJ whole genome shotgun (WGS) entry which is preliminary data.</text>
</comment>
<sequence length="234" mass="24004">MEKVIREPPPLLQSDFQIQTIKRDRTLSPHSNNPSQNSLNFSMKNLTSSPSNHRAMHHNHLNSSSSSTSSSERKSPHNNGSPSPSPTTKNVGVGANLLQQQRHSSAPVAVGHGHFGSINGPSSVSISAATNNRNGVSSPQSSSPTPLGESNQSPYSSVSCPSPSSGVNLSLKDGNKGLAGGGGVKGRMAMGRPPQTVPAAASSSPKGGDAPPTTTPAVASKIVSQNVNGTCKFS</sequence>
<evidence type="ECO:0000313" key="2">
    <source>
        <dbReference type="EMBL" id="OXA55240.1"/>
    </source>
</evidence>
<evidence type="ECO:0000256" key="1">
    <source>
        <dbReference type="SAM" id="MobiDB-lite"/>
    </source>
</evidence>
<gene>
    <name evidence="2" type="ORF">Fcan01_09450</name>
</gene>
<dbReference type="EMBL" id="LNIX01000004">
    <property type="protein sequence ID" value="OXA55240.1"/>
    <property type="molecule type" value="Genomic_DNA"/>
</dbReference>
<protein>
    <submittedName>
        <fullName evidence="2">Uncharacterized protein</fullName>
    </submittedName>
</protein>
<keyword evidence="3" id="KW-1185">Reference proteome</keyword>
<dbReference type="OrthoDB" id="10028556at2759"/>
<accession>A0A226ECR5</accession>
<feature type="compositionally biased region" description="Polar residues" evidence="1">
    <location>
        <begin position="119"/>
        <end position="149"/>
    </location>
</feature>
<feature type="compositionally biased region" description="Polar residues" evidence="1">
    <location>
        <begin position="28"/>
        <end position="52"/>
    </location>
</feature>
<dbReference type="Proteomes" id="UP000198287">
    <property type="component" value="Unassembled WGS sequence"/>
</dbReference>
<feature type="region of interest" description="Disordered" evidence="1">
    <location>
        <begin position="1"/>
        <end position="221"/>
    </location>
</feature>
<proteinExistence type="predicted"/>